<dbReference type="Pfam" id="PF02671">
    <property type="entry name" value="PAH"/>
    <property type="match status" value="3"/>
</dbReference>
<name>A0A098VV13_9MICR</name>
<feature type="region of interest" description="Disordered" evidence="6">
    <location>
        <begin position="1"/>
        <end position="86"/>
    </location>
</feature>
<dbReference type="InterPro" id="IPR036600">
    <property type="entry name" value="PAH_sf"/>
</dbReference>
<gene>
    <name evidence="8" type="ORF">DI09_31p70</name>
</gene>
<dbReference type="GeneID" id="25259562"/>
<evidence type="ECO:0000313" key="9">
    <source>
        <dbReference type="Proteomes" id="UP000029725"/>
    </source>
</evidence>
<evidence type="ECO:0000313" key="8">
    <source>
        <dbReference type="EMBL" id="KGG51556.1"/>
    </source>
</evidence>
<dbReference type="InterPro" id="IPR003822">
    <property type="entry name" value="PAH"/>
</dbReference>
<dbReference type="SMART" id="SM00761">
    <property type="entry name" value="HDAC_interact"/>
    <property type="match status" value="1"/>
</dbReference>
<feature type="compositionally biased region" description="Low complexity" evidence="6">
    <location>
        <begin position="52"/>
        <end position="66"/>
    </location>
</feature>
<dbReference type="InterPro" id="IPR039774">
    <property type="entry name" value="Sin3-like"/>
</dbReference>
<feature type="region of interest" description="Disordered" evidence="6">
    <location>
        <begin position="162"/>
        <end position="181"/>
    </location>
</feature>
<dbReference type="Pfam" id="PF16879">
    <property type="entry name" value="Sin3a_C"/>
    <property type="match status" value="2"/>
</dbReference>
<dbReference type="PROSITE" id="PS51477">
    <property type="entry name" value="PAH"/>
    <property type="match status" value="3"/>
</dbReference>
<feature type="region of interest" description="Disordered" evidence="6">
    <location>
        <begin position="578"/>
        <end position="639"/>
    </location>
</feature>
<dbReference type="Proteomes" id="UP000029725">
    <property type="component" value="Unassembled WGS sequence"/>
</dbReference>
<comment type="subcellular location">
    <subcellularLocation>
        <location evidence="1 5">Nucleus</location>
    </subcellularLocation>
</comment>
<feature type="compositionally biased region" description="Low complexity" evidence="6">
    <location>
        <begin position="433"/>
        <end position="448"/>
    </location>
</feature>
<evidence type="ECO:0000256" key="1">
    <source>
        <dbReference type="ARBA" id="ARBA00004123"/>
    </source>
</evidence>
<feature type="region of interest" description="Disordered" evidence="6">
    <location>
        <begin position="191"/>
        <end position="230"/>
    </location>
</feature>
<feature type="compositionally biased region" description="Low complexity" evidence="6">
    <location>
        <begin position="298"/>
        <end position="311"/>
    </location>
</feature>
<dbReference type="HOGENOM" id="CLU_245413_0_0_1"/>
<dbReference type="SUPFAM" id="SSF47762">
    <property type="entry name" value="PAH2 domain"/>
    <property type="match status" value="3"/>
</dbReference>
<dbReference type="GO" id="GO:0010628">
    <property type="term" value="P:positive regulation of gene expression"/>
    <property type="evidence" value="ECO:0007669"/>
    <property type="project" value="UniProtKB-ARBA"/>
</dbReference>
<accession>A0A098VV13</accession>
<feature type="compositionally biased region" description="Low complexity" evidence="6">
    <location>
        <begin position="741"/>
        <end position="753"/>
    </location>
</feature>
<feature type="compositionally biased region" description="Low complexity" evidence="6">
    <location>
        <begin position="321"/>
        <end position="366"/>
    </location>
</feature>
<keyword evidence="9" id="KW-1185">Reference proteome</keyword>
<feature type="compositionally biased region" description="Low complexity" evidence="6">
    <location>
        <begin position="166"/>
        <end position="179"/>
    </location>
</feature>
<comment type="caution">
    <text evidence="8">The sequence shown here is derived from an EMBL/GenBank/DDBJ whole genome shotgun (WGS) entry which is preliminary data.</text>
</comment>
<dbReference type="VEuPathDB" id="MicrosporidiaDB:DI09_31p70"/>
<feature type="compositionally biased region" description="Low complexity" evidence="6">
    <location>
        <begin position="616"/>
        <end position="633"/>
    </location>
</feature>
<feature type="region of interest" description="Disordered" evidence="6">
    <location>
        <begin position="427"/>
        <end position="501"/>
    </location>
</feature>
<dbReference type="GO" id="GO:0003714">
    <property type="term" value="F:transcription corepressor activity"/>
    <property type="evidence" value="ECO:0007669"/>
    <property type="project" value="InterPro"/>
</dbReference>
<evidence type="ECO:0000256" key="4">
    <source>
        <dbReference type="ARBA" id="ARBA00023242"/>
    </source>
</evidence>
<dbReference type="PANTHER" id="PTHR12346">
    <property type="entry name" value="SIN3B-RELATED"/>
    <property type="match status" value="1"/>
</dbReference>
<dbReference type="Gene3D" id="1.20.1160.11">
    <property type="entry name" value="Paired amphipathic helix"/>
    <property type="match status" value="3"/>
</dbReference>
<feature type="region of interest" description="Disordered" evidence="6">
    <location>
        <begin position="275"/>
        <end position="408"/>
    </location>
</feature>
<dbReference type="PANTHER" id="PTHR12346:SF0">
    <property type="entry name" value="SIN3A, ISOFORM G"/>
    <property type="match status" value="1"/>
</dbReference>
<feature type="compositionally biased region" description="Polar residues" evidence="6">
    <location>
        <begin position="202"/>
        <end position="213"/>
    </location>
</feature>
<dbReference type="FunFam" id="1.20.1160.11:FF:000001">
    <property type="entry name" value="Paired amphipathic helix protein Sin3"/>
    <property type="match status" value="1"/>
</dbReference>
<dbReference type="OrthoDB" id="2189905at2759"/>
<feature type="compositionally biased region" description="Low complexity" evidence="6">
    <location>
        <begin position="468"/>
        <end position="490"/>
    </location>
</feature>
<dbReference type="RefSeq" id="XP_013238009.1">
    <property type="nucleotide sequence ID" value="XM_013382555.1"/>
</dbReference>
<evidence type="ECO:0000259" key="7">
    <source>
        <dbReference type="SMART" id="SM00761"/>
    </source>
</evidence>
<organism evidence="8 9">
    <name type="scientific">Mitosporidium daphniae</name>
    <dbReference type="NCBI Taxonomy" id="1485682"/>
    <lineage>
        <taxon>Eukaryota</taxon>
        <taxon>Fungi</taxon>
        <taxon>Fungi incertae sedis</taxon>
        <taxon>Microsporidia</taxon>
        <taxon>Mitosporidium</taxon>
    </lineage>
</organism>
<dbReference type="Pfam" id="PF08295">
    <property type="entry name" value="Sin3_corepress"/>
    <property type="match status" value="1"/>
</dbReference>
<keyword evidence="2" id="KW-0678">Repressor</keyword>
<feature type="domain" description="Histone deacetylase interacting" evidence="7">
    <location>
        <begin position="889"/>
        <end position="991"/>
    </location>
</feature>
<evidence type="ECO:0000256" key="5">
    <source>
        <dbReference type="PROSITE-ProRule" id="PRU00810"/>
    </source>
</evidence>
<dbReference type="InterPro" id="IPR013194">
    <property type="entry name" value="HDAC_interact_dom"/>
</dbReference>
<dbReference type="InterPro" id="IPR031693">
    <property type="entry name" value="Sin3_C"/>
</dbReference>
<feature type="compositionally biased region" description="Low complexity" evidence="6">
    <location>
        <begin position="275"/>
        <end position="291"/>
    </location>
</feature>
<dbReference type="GO" id="GO:0033698">
    <property type="term" value="C:Rpd3L complex"/>
    <property type="evidence" value="ECO:0007669"/>
    <property type="project" value="UniProtKB-ARBA"/>
</dbReference>
<evidence type="ECO:0000256" key="2">
    <source>
        <dbReference type="ARBA" id="ARBA00022491"/>
    </source>
</evidence>
<feature type="compositionally biased region" description="Low complexity" evidence="6">
    <location>
        <begin position="14"/>
        <end position="24"/>
    </location>
</feature>
<evidence type="ECO:0000256" key="6">
    <source>
        <dbReference type="SAM" id="MobiDB-lite"/>
    </source>
</evidence>
<dbReference type="FunFam" id="1.20.1160.11:FF:000003">
    <property type="entry name" value="Paired amphipathic helix SIN3-like protein"/>
    <property type="match status" value="1"/>
</dbReference>
<feature type="region of interest" description="Disordered" evidence="6">
    <location>
        <begin position="734"/>
        <end position="753"/>
    </location>
</feature>
<protein>
    <recommendedName>
        <fullName evidence="7">Histone deacetylase interacting domain-containing protein</fullName>
    </recommendedName>
</protein>
<dbReference type="EMBL" id="JMKJ01000244">
    <property type="protein sequence ID" value="KGG51556.1"/>
    <property type="molecule type" value="Genomic_DNA"/>
</dbReference>
<keyword evidence="3" id="KW-0677">Repeat</keyword>
<proteinExistence type="predicted"/>
<reference evidence="8 9" key="1">
    <citation type="submission" date="2014-04" db="EMBL/GenBank/DDBJ databases">
        <title>A new species of microsporidia sheds light on the evolution of extreme parasitism.</title>
        <authorList>
            <person name="Haag K.L."/>
            <person name="James T.Y."/>
            <person name="Larsson R."/>
            <person name="Schaer T.M."/>
            <person name="Refardt D."/>
            <person name="Pombert J.-F."/>
            <person name="Ebert D."/>
        </authorList>
    </citation>
    <scope>NUCLEOTIDE SEQUENCE [LARGE SCALE GENOMIC DNA]</scope>
    <source>
        <strain evidence="8 9">UGP3</strain>
        <tissue evidence="8">Spores</tissue>
    </source>
</reference>
<feature type="compositionally biased region" description="Polar residues" evidence="6">
    <location>
        <begin position="398"/>
        <end position="407"/>
    </location>
</feature>
<feature type="region of interest" description="Disordered" evidence="6">
    <location>
        <begin position="657"/>
        <end position="705"/>
    </location>
</feature>
<dbReference type="GO" id="GO:0000122">
    <property type="term" value="P:negative regulation of transcription by RNA polymerase II"/>
    <property type="evidence" value="ECO:0007669"/>
    <property type="project" value="TreeGrafter"/>
</dbReference>
<evidence type="ECO:0000256" key="3">
    <source>
        <dbReference type="ARBA" id="ARBA00022737"/>
    </source>
</evidence>
<feature type="compositionally biased region" description="Polar residues" evidence="6">
    <location>
        <begin position="67"/>
        <end position="77"/>
    </location>
</feature>
<keyword evidence="4 5" id="KW-0539">Nucleus</keyword>
<sequence length="1573" mass="169181">MGEANHIPSPTPSPTASTDSGTAPLGVDGDDDARNSGVENEAHSDAYTGSPSNVSLGSSYTGSSPSIATQKEPSNTAADGKPQPRINKNDAMVYLEQVRSQFLDQPEIYGKFLDIMKDFKAHAITTDLVIERVTYLFRGYPHLVEGFNAFIPEEHRFRMSSATKYTSSGKSPSSPSTGSAILGQASYHHSRPALPPGYNPSGPIQPQSSSTARVTKYLSAGPTPPALTSSSEYQIEKILPSHFGYGPSSTAHPHTYYGPSGSASSGYSQPYGGSLNHSSSATYPLSSASASGNGGGPSSSAYASSSAASPYGHHHPHLHLSHLPSHPSSCSYSPSASAPTYPLSGSSQPPSSGSAPWNNNPNSYNNTADRAPFGEKNIMYDRPPPHPYSNGAERSYQGERTSSTSASYDRHYHQGYALPERYFVQNSGDQRQSSSYGPSTSSTSPPYSNAYGGAPYPHHSQSGPSAVPSSYVSHPHYSSSSVSSSGSQSSTLTIEKESGERKSSMGMLQAVGYLKKIQDRFYGHPEVYQSFVEILRSYQREQRPIREVYAQVASLFSGHSDLLDEFAQFIPDAQSVGISGLAPAPPPAKPVVQTRKQGHHPQNPPIGGYPGGGSGVSSSSSSSGSVSGSVSGTGSIGGNGSVGSSAGTYSNSAPIPAPAYHPSSSSEPIFGPQPTFDSYARPTAVNQRRRLSSSQYPMPPSTTPSLAAAKRARIGPLLGAFPGTSPVTSAPNVPAGSMAATTTPSPTSFQSSSTQYAAETTPPIPYALMDVQKPQASSSLSPVDVSSLPEGDFFSKVRKFLNDHEGAYSEFVKCLDFYTHRIVGKSELMKLVRPFIGRSPELLSKFSQILGLSDEGGPDETENRYLRDDEPIAIPIDVDGTADPDANVAPRRLGSYRMLSEARGGSAVTSSGRTPLCMEVLNDLMVSCPSFNSEDSTFVASRKNASEEALFRCEDERYELDLLIDGARSAIAWFELERLSLSAASKSKVASPKLSVQPPPIHRALIGRVWGDQASSILKALHQLPVTAIPLLITRLTQKLEEWRIIFRELSQNQWLEIHVKNVQKALDHQGTTFRTVDRKSLSLRALTNEIHSIFLEQMKRGTRASASISVSSLPSFGSADNLNDSKTAANNASTKGPMELAQLDWELSSPLVARTLCSLLLARESTVDSNGLKKRAAIGQFLTIFLPQFFANSVTCSTMLYANESLYLFFRLFQIAYCRLERILVLSHKACTSTTPQHPLASLFAASSAIDHAATHNLSAPGGHTADSGARPYALAIDRAPAAGENHSSNDLFETCVKIMEDFISGAIDGSSFEERLRQVLGPNAYLLFTFDRLLSLISKQAALLLADPVVERLVSIFETHGVHKNHHANGIPETDEHDRGKRLAIGVILSATPSSVMAANSSANKSSFLPMQPFLFSIEAIGRLKSPQIDANDSCIPGIFLEGHEWLVRFRVIPAPIGTALPDDQHHHYHSFSSCKGSNLEKWSSYIDRFVDPQYDHRVLKPPGCSAPRKAPLILERNLKKIASSQPAVPNVSYRLEMKIDVPSFRIFFVPGTEDCVFSKKACGLAVHNTY</sequence>